<evidence type="ECO:0000256" key="3">
    <source>
        <dbReference type="ARBA" id="ARBA00023125"/>
    </source>
</evidence>
<dbReference type="EMBL" id="JAGINU010000001">
    <property type="protein sequence ID" value="MBP2365092.1"/>
    <property type="molecule type" value="Genomic_DNA"/>
</dbReference>
<dbReference type="Proteomes" id="UP001519295">
    <property type="component" value="Unassembled WGS sequence"/>
</dbReference>
<keyword evidence="3" id="KW-0238">DNA-binding</keyword>
<protein>
    <submittedName>
        <fullName evidence="8">Transposase</fullName>
    </submittedName>
</protein>
<feature type="compositionally biased region" description="Low complexity" evidence="5">
    <location>
        <begin position="377"/>
        <end position="388"/>
    </location>
</feature>
<dbReference type="Gene3D" id="1.10.10.60">
    <property type="entry name" value="Homeodomain-like"/>
    <property type="match status" value="1"/>
</dbReference>
<gene>
    <name evidence="8" type="ORF">JOF36_000788</name>
</gene>
<dbReference type="PROSITE" id="PS50994">
    <property type="entry name" value="INTEGRASE"/>
    <property type="match status" value="1"/>
</dbReference>
<dbReference type="NCBIfam" id="NF033546">
    <property type="entry name" value="transpos_IS21"/>
    <property type="match status" value="1"/>
</dbReference>
<dbReference type="PROSITE" id="PS50531">
    <property type="entry name" value="HTH_IS21"/>
    <property type="match status" value="1"/>
</dbReference>
<feature type="region of interest" description="Disordered" evidence="5">
    <location>
        <begin position="377"/>
        <end position="397"/>
    </location>
</feature>
<feature type="compositionally biased region" description="Low complexity" evidence="5">
    <location>
        <begin position="415"/>
        <end position="433"/>
    </location>
</feature>
<dbReference type="SUPFAM" id="SSF53098">
    <property type="entry name" value="Ribonuclease H-like"/>
    <property type="match status" value="1"/>
</dbReference>
<proteinExistence type="inferred from homology"/>
<keyword evidence="4" id="KW-0233">DNA recombination</keyword>
<dbReference type="Pfam" id="PF02796">
    <property type="entry name" value="HTH_7"/>
    <property type="match status" value="1"/>
</dbReference>
<evidence type="ECO:0000256" key="1">
    <source>
        <dbReference type="ARBA" id="ARBA00009277"/>
    </source>
</evidence>
<name>A0ABS4VMD8_9PSEU</name>
<accession>A0ABS4VMD8</accession>
<dbReference type="InterPro" id="IPR017894">
    <property type="entry name" value="HTH_IS21_transposase_type"/>
</dbReference>
<dbReference type="InterPro" id="IPR036397">
    <property type="entry name" value="RNaseH_sf"/>
</dbReference>
<reference evidence="8 9" key="1">
    <citation type="submission" date="2021-03" db="EMBL/GenBank/DDBJ databases">
        <title>Sequencing the genomes of 1000 actinobacteria strains.</title>
        <authorList>
            <person name="Klenk H.-P."/>
        </authorList>
    </citation>
    <scope>NUCLEOTIDE SEQUENCE [LARGE SCALE GENOMIC DNA]</scope>
    <source>
        <strain evidence="8 9">DSM 45256</strain>
    </source>
</reference>
<feature type="domain" description="Integrase catalytic" evidence="7">
    <location>
        <begin position="111"/>
        <end position="282"/>
    </location>
</feature>
<feature type="domain" description="HTH IS21-type" evidence="6">
    <location>
        <begin position="6"/>
        <end position="67"/>
    </location>
</feature>
<organism evidence="8 9">
    <name type="scientific">Pseudonocardia parietis</name>
    <dbReference type="NCBI Taxonomy" id="570936"/>
    <lineage>
        <taxon>Bacteria</taxon>
        <taxon>Bacillati</taxon>
        <taxon>Actinomycetota</taxon>
        <taxon>Actinomycetes</taxon>
        <taxon>Pseudonocardiales</taxon>
        <taxon>Pseudonocardiaceae</taxon>
        <taxon>Pseudonocardia</taxon>
    </lineage>
</organism>
<evidence type="ECO:0000313" key="9">
    <source>
        <dbReference type="Proteomes" id="UP001519295"/>
    </source>
</evidence>
<comment type="caution">
    <text evidence="8">The sequence shown here is derived from an EMBL/GenBank/DDBJ whole genome shotgun (WGS) entry which is preliminary data.</text>
</comment>
<keyword evidence="9" id="KW-1185">Reference proteome</keyword>
<sequence>MLNVEDWAEIRRLHRAEGVPIKEIARRLGVARNTVRAALRSGGPPRYERAPRGSVADAFEPQVRALLVAWPTMPGPVIAQRIGWPYSEGPLKKLLARIRPEYVGIDPADRIVYEPGQIAQCDLWFPETAVPVTAGQARILPVLVVTLAFSRFHSATMIPSRQAGDILAGMWLLLSQIGRVPKTLVWDRESAIGGTGRLTAPAAAFAGTLATRIRLAPPRDPEFKGMVERNNGYFETSFLPGRGFTSPADFNDQLGDWLTTRANTRTVRAIHGRPVDLLETDRQAMTVLPPVAPQVGLTHRIRLARDYYVRIDANDYSVDPRVIGRFVDVSASPTTVEVFCDNTPVARHDRNWARHMVITDPAHVATAHQMRLALAEQRRAQQQAQQSGARRHGDGHPVAIRALPDYDALFGVDFTPTSPTDPTAAPAAEVSNP</sequence>
<dbReference type="Gene3D" id="3.30.420.10">
    <property type="entry name" value="Ribonuclease H-like superfamily/Ribonuclease H"/>
    <property type="match status" value="1"/>
</dbReference>
<evidence type="ECO:0000313" key="8">
    <source>
        <dbReference type="EMBL" id="MBP2365092.1"/>
    </source>
</evidence>
<dbReference type="PANTHER" id="PTHR35004">
    <property type="entry name" value="TRANSPOSASE RV3428C-RELATED"/>
    <property type="match status" value="1"/>
</dbReference>
<comment type="similarity">
    <text evidence="1">Belongs to the transposase IS21/IS408/IS1162 family.</text>
</comment>
<evidence type="ECO:0000259" key="7">
    <source>
        <dbReference type="PROSITE" id="PS50994"/>
    </source>
</evidence>
<feature type="region of interest" description="Disordered" evidence="5">
    <location>
        <begin position="413"/>
        <end position="433"/>
    </location>
</feature>
<dbReference type="RefSeq" id="WP_210025051.1">
    <property type="nucleotide sequence ID" value="NZ_JAGINU010000001.1"/>
</dbReference>
<keyword evidence="2" id="KW-0815">Transposition</keyword>
<dbReference type="InterPro" id="IPR054353">
    <property type="entry name" value="IstA-like_C"/>
</dbReference>
<evidence type="ECO:0000256" key="5">
    <source>
        <dbReference type="SAM" id="MobiDB-lite"/>
    </source>
</evidence>
<evidence type="ECO:0000259" key="6">
    <source>
        <dbReference type="PROSITE" id="PS50531"/>
    </source>
</evidence>
<evidence type="ECO:0000256" key="4">
    <source>
        <dbReference type="ARBA" id="ARBA00023172"/>
    </source>
</evidence>
<dbReference type="Pfam" id="PF22483">
    <property type="entry name" value="Mu-transpos_C_2"/>
    <property type="match status" value="1"/>
</dbReference>
<dbReference type="InterPro" id="IPR006120">
    <property type="entry name" value="Resolvase_HTH_dom"/>
</dbReference>
<dbReference type="InterPro" id="IPR012337">
    <property type="entry name" value="RNaseH-like_sf"/>
</dbReference>
<dbReference type="InterPro" id="IPR001584">
    <property type="entry name" value="Integrase_cat-core"/>
</dbReference>
<evidence type="ECO:0000256" key="2">
    <source>
        <dbReference type="ARBA" id="ARBA00022578"/>
    </source>
</evidence>
<dbReference type="PANTHER" id="PTHR35004:SF8">
    <property type="entry name" value="TRANSPOSASE RV3428C-RELATED"/>
    <property type="match status" value="1"/>
</dbReference>